<sequence>MPAEYPDRYSPPVDAAIDWTPGARAVLDAASELFYARGVHAVGVEAIAERAGVTKKTLYDRFGSKDRLVLEYLAARDRRWRELVTARLDAAGAGAEERLVALFDASGAWAAAEGGRGCAMVNAHAEVDDPEHPVHGLVVGHKRWVLGLFRDVAGRSPVPDPDATARALALLHEGALVSYGLGALDHVFATARDAGLLLLRAR</sequence>
<dbReference type="Gene3D" id="1.10.357.10">
    <property type="entry name" value="Tetracycline Repressor, domain 2"/>
    <property type="match status" value="1"/>
</dbReference>
<dbReference type="OrthoDB" id="4214267at2"/>
<dbReference type="InterPro" id="IPR050109">
    <property type="entry name" value="HTH-type_TetR-like_transc_reg"/>
</dbReference>
<dbReference type="AlphaFoldDB" id="A0A3A3YTP8"/>
<evidence type="ECO:0000259" key="3">
    <source>
        <dbReference type="PROSITE" id="PS50977"/>
    </source>
</evidence>
<keyword evidence="5" id="KW-1185">Reference proteome</keyword>
<dbReference type="SUPFAM" id="SSF48498">
    <property type="entry name" value="Tetracyclin repressor-like, C-terminal domain"/>
    <property type="match status" value="1"/>
</dbReference>
<organism evidence="4 5">
    <name type="scientific">Vallicoccus soli</name>
    <dbReference type="NCBI Taxonomy" id="2339232"/>
    <lineage>
        <taxon>Bacteria</taxon>
        <taxon>Bacillati</taxon>
        <taxon>Actinomycetota</taxon>
        <taxon>Actinomycetes</taxon>
        <taxon>Motilibacterales</taxon>
        <taxon>Vallicoccaceae</taxon>
        <taxon>Vallicoccus</taxon>
    </lineage>
</organism>
<dbReference type="SUPFAM" id="SSF46689">
    <property type="entry name" value="Homeodomain-like"/>
    <property type="match status" value="1"/>
</dbReference>
<dbReference type="GO" id="GO:0000976">
    <property type="term" value="F:transcription cis-regulatory region binding"/>
    <property type="evidence" value="ECO:0007669"/>
    <property type="project" value="TreeGrafter"/>
</dbReference>
<protein>
    <submittedName>
        <fullName evidence="4">TetR/AcrR family transcriptional regulator</fullName>
    </submittedName>
</protein>
<keyword evidence="1 2" id="KW-0238">DNA-binding</keyword>
<evidence type="ECO:0000313" key="4">
    <source>
        <dbReference type="EMBL" id="RJK93159.1"/>
    </source>
</evidence>
<evidence type="ECO:0000313" key="5">
    <source>
        <dbReference type="Proteomes" id="UP000265614"/>
    </source>
</evidence>
<gene>
    <name evidence="4" type="ORF">D5H78_17260</name>
</gene>
<dbReference type="GO" id="GO:0003700">
    <property type="term" value="F:DNA-binding transcription factor activity"/>
    <property type="evidence" value="ECO:0007669"/>
    <property type="project" value="TreeGrafter"/>
</dbReference>
<feature type="DNA-binding region" description="H-T-H motif" evidence="2">
    <location>
        <begin position="43"/>
        <end position="62"/>
    </location>
</feature>
<accession>A0A3A3YTP8</accession>
<dbReference type="InterPro" id="IPR001647">
    <property type="entry name" value="HTH_TetR"/>
</dbReference>
<dbReference type="InterPro" id="IPR036271">
    <property type="entry name" value="Tet_transcr_reg_TetR-rel_C_sf"/>
</dbReference>
<dbReference type="PANTHER" id="PTHR30055">
    <property type="entry name" value="HTH-TYPE TRANSCRIPTIONAL REGULATOR RUTR"/>
    <property type="match status" value="1"/>
</dbReference>
<dbReference type="InterPro" id="IPR009057">
    <property type="entry name" value="Homeodomain-like_sf"/>
</dbReference>
<evidence type="ECO:0000256" key="1">
    <source>
        <dbReference type="ARBA" id="ARBA00023125"/>
    </source>
</evidence>
<reference evidence="4 5" key="1">
    <citation type="submission" date="2018-09" db="EMBL/GenBank/DDBJ databases">
        <title>YIM 75000 draft genome.</title>
        <authorList>
            <person name="Tang S."/>
            <person name="Feng Y."/>
        </authorList>
    </citation>
    <scope>NUCLEOTIDE SEQUENCE [LARGE SCALE GENOMIC DNA]</scope>
    <source>
        <strain evidence="4 5">YIM 75000</strain>
    </source>
</reference>
<dbReference type="PROSITE" id="PS50977">
    <property type="entry name" value="HTH_TETR_2"/>
    <property type="match status" value="1"/>
</dbReference>
<feature type="domain" description="HTH tetR-type" evidence="3">
    <location>
        <begin position="20"/>
        <end position="80"/>
    </location>
</feature>
<dbReference type="Pfam" id="PF00440">
    <property type="entry name" value="TetR_N"/>
    <property type="match status" value="1"/>
</dbReference>
<dbReference type="EMBL" id="QZEZ01000010">
    <property type="protein sequence ID" value="RJK93159.1"/>
    <property type="molecule type" value="Genomic_DNA"/>
</dbReference>
<dbReference type="Proteomes" id="UP000265614">
    <property type="component" value="Unassembled WGS sequence"/>
</dbReference>
<dbReference type="PANTHER" id="PTHR30055:SF200">
    <property type="entry name" value="HTH-TYPE TRANSCRIPTIONAL REPRESSOR BDCR"/>
    <property type="match status" value="1"/>
</dbReference>
<comment type="caution">
    <text evidence="4">The sequence shown here is derived from an EMBL/GenBank/DDBJ whole genome shotgun (WGS) entry which is preliminary data.</text>
</comment>
<proteinExistence type="predicted"/>
<dbReference type="PRINTS" id="PR00455">
    <property type="entry name" value="HTHTETR"/>
</dbReference>
<evidence type="ECO:0000256" key="2">
    <source>
        <dbReference type="PROSITE-ProRule" id="PRU00335"/>
    </source>
</evidence>
<name>A0A3A3YTP8_9ACTN</name>